<organism evidence="2 3">
    <name type="scientific">Rhizobium chutanense</name>
    <dbReference type="NCBI Taxonomy" id="2035448"/>
    <lineage>
        <taxon>Bacteria</taxon>
        <taxon>Pseudomonadati</taxon>
        <taxon>Pseudomonadota</taxon>
        <taxon>Alphaproteobacteria</taxon>
        <taxon>Hyphomicrobiales</taxon>
        <taxon>Rhizobiaceae</taxon>
        <taxon>Rhizobium/Agrobacterium group</taxon>
        <taxon>Rhizobium</taxon>
    </lineage>
</organism>
<dbReference type="EMBL" id="RJTJ01000010">
    <property type="protein sequence ID" value="RUM06121.1"/>
    <property type="molecule type" value="Genomic_DNA"/>
</dbReference>
<protein>
    <submittedName>
        <fullName evidence="2">Uncharacterized protein</fullName>
    </submittedName>
</protein>
<name>A0A3S0QL05_9HYPH</name>
<evidence type="ECO:0000313" key="2">
    <source>
        <dbReference type="EMBL" id="RUM06121.1"/>
    </source>
</evidence>
<reference evidence="2 3" key="1">
    <citation type="submission" date="2018-11" db="EMBL/GenBank/DDBJ databases">
        <title>Rhizobium chutanense sp. nov., isolated from root nodules of Phaseolus vulgaris in China.</title>
        <authorList>
            <person name="Huo Y."/>
        </authorList>
    </citation>
    <scope>NUCLEOTIDE SEQUENCE [LARGE SCALE GENOMIC DNA]</scope>
    <source>
        <strain evidence="2 3">C16</strain>
    </source>
</reference>
<gene>
    <name evidence="2" type="ORF">EFR84_13695</name>
</gene>
<feature type="region of interest" description="Disordered" evidence="1">
    <location>
        <begin position="1"/>
        <end position="24"/>
    </location>
</feature>
<comment type="caution">
    <text evidence="2">The sequence shown here is derived from an EMBL/GenBank/DDBJ whole genome shotgun (WGS) entry which is preliminary data.</text>
</comment>
<dbReference type="OrthoDB" id="9803333at2"/>
<dbReference type="AlphaFoldDB" id="A0A3S0QL05"/>
<sequence>MGCLQESRRLYPVSASRNHHEKPYRDQTTGLICVAIPLTTGNAAKAHPEGKPASAAEWGELGIQANAIGPGYMLTDMQDEDKKRCD</sequence>
<proteinExistence type="predicted"/>
<dbReference type="Proteomes" id="UP000278081">
    <property type="component" value="Unassembled WGS sequence"/>
</dbReference>
<evidence type="ECO:0000313" key="3">
    <source>
        <dbReference type="Proteomes" id="UP000278081"/>
    </source>
</evidence>
<evidence type="ECO:0000256" key="1">
    <source>
        <dbReference type="SAM" id="MobiDB-lite"/>
    </source>
</evidence>
<accession>A0A3S0QL05</accession>